<name>A0A6I6J9S3_9BACT</name>
<proteinExistence type="predicted"/>
<dbReference type="InterPro" id="IPR011992">
    <property type="entry name" value="EF-hand-dom_pair"/>
</dbReference>
<keyword evidence="2" id="KW-0732">Signal</keyword>
<evidence type="ECO:0000259" key="3">
    <source>
        <dbReference type="PROSITE" id="PS50222"/>
    </source>
</evidence>
<dbReference type="Gene3D" id="1.10.238.10">
    <property type="entry name" value="EF-hand"/>
    <property type="match status" value="1"/>
</dbReference>
<sequence length="87" mass="9507">MKKAFLALCLFAALCLPAQAEPNYNVCFFSLDADGNEAVSKGEFLVAFSDGDMTVFEAADQDKDGSVSHDEWESYKESKGFEDAHGE</sequence>
<dbReference type="SUPFAM" id="SSF47473">
    <property type="entry name" value="EF-hand"/>
    <property type="match status" value="1"/>
</dbReference>
<dbReference type="AlphaFoldDB" id="A0A6I6J9S3"/>
<organism evidence="4 5">
    <name type="scientific">Pseudodesulfovibrio cashew</name>
    <dbReference type="NCBI Taxonomy" id="2678688"/>
    <lineage>
        <taxon>Bacteria</taxon>
        <taxon>Pseudomonadati</taxon>
        <taxon>Thermodesulfobacteriota</taxon>
        <taxon>Desulfovibrionia</taxon>
        <taxon>Desulfovibrionales</taxon>
        <taxon>Desulfovibrionaceae</taxon>
    </lineage>
</organism>
<dbReference type="EMBL" id="CP046400">
    <property type="protein sequence ID" value="QGY39405.1"/>
    <property type="molecule type" value="Genomic_DNA"/>
</dbReference>
<evidence type="ECO:0000313" key="4">
    <source>
        <dbReference type="EMBL" id="QGY39405.1"/>
    </source>
</evidence>
<evidence type="ECO:0000313" key="5">
    <source>
        <dbReference type="Proteomes" id="UP000428328"/>
    </source>
</evidence>
<keyword evidence="5" id="KW-1185">Reference proteome</keyword>
<dbReference type="RefSeq" id="WP_158946631.1">
    <property type="nucleotide sequence ID" value="NZ_CP046400.1"/>
</dbReference>
<dbReference type="InterPro" id="IPR002048">
    <property type="entry name" value="EF_hand_dom"/>
</dbReference>
<reference evidence="4 5" key="1">
    <citation type="submission" date="2019-11" db="EMBL/GenBank/DDBJ databases">
        <authorList>
            <person name="Zheng R.K."/>
            <person name="Sun C.M."/>
        </authorList>
    </citation>
    <scope>NUCLEOTIDE SEQUENCE [LARGE SCALE GENOMIC DNA]</scope>
    <source>
        <strain evidence="4 5">SRB007</strain>
    </source>
</reference>
<evidence type="ECO:0000256" key="2">
    <source>
        <dbReference type="SAM" id="SignalP"/>
    </source>
</evidence>
<dbReference type="GO" id="GO:0005509">
    <property type="term" value="F:calcium ion binding"/>
    <property type="evidence" value="ECO:0007669"/>
    <property type="project" value="InterPro"/>
</dbReference>
<evidence type="ECO:0000256" key="1">
    <source>
        <dbReference type="SAM" id="MobiDB-lite"/>
    </source>
</evidence>
<dbReference type="PROSITE" id="PS50222">
    <property type="entry name" value="EF_HAND_2"/>
    <property type="match status" value="1"/>
</dbReference>
<dbReference type="InterPro" id="IPR018247">
    <property type="entry name" value="EF_Hand_1_Ca_BS"/>
</dbReference>
<feature type="domain" description="EF-hand" evidence="3">
    <location>
        <begin position="55"/>
        <end position="82"/>
    </location>
</feature>
<feature type="signal peptide" evidence="2">
    <location>
        <begin position="1"/>
        <end position="20"/>
    </location>
</feature>
<accession>A0A6I6J9S3</accession>
<feature type="region of interest" description="Disordered" evidence="1">
    <location>
        <begin position="60"/>
        <end position="87"/>
    </location>
</feature>
<protein>
    <recommendedName>
        <fullName evidence="3">EF-hand domain-containing protein</fullName>
    </recommendedName>
</protein>
<gene>
    <name evidence="4" type="ORF">GM415_04470</name>
</gene>
<feature type="chain" id="PRO_5026087072" description="EF-hand domain-containing protein" evidence="2">
    <location>
        <begin position="21"/>
        <end position="87"/>
    </location>
</feature>
<dbReference type="KEGG" id="psel:GM415_04470"/>
<dbReference type="PROSITE" id="PS00018">
    <property type="entry name" value="EF_HAND_1"/>
    <property type="match status" value="1"/>
</dbReference>
<dbReference type="Proteomes" id="UP000428328">
    <property type="component" value="Chromosome"/>
</dbReference>